<protein>
    <recommendedName>
        <fullName evidence="3">Hemerythrin-like domain-containing protein</fullName>
    </recommendedName>
</protein>
<name>A0ABX8WAN3_9HYPH</name>
<proteinExistence type="predicted"/>
<dbReference type="EMBL" id="CP080590">
    <property type="protein sequence ID" value="QYO76030.1"/>
    <property type="molecule type" value="Genomic_DNA"/>
</dbReference>
<dbReference type="Proteomes" id="UP000825799">
    <property type="component" value="Chromosome"/>
</dbReference>
<keyword evidence="2" id="KW-1185">Reference proteome</keyword>
<dbReference type="RefSeq" id="WP_220304523.1">
    <property type="nucleotide sequence ID" value="NZ_CP080590.1"/>
</dbReference>
<evidence type="ECO:0008006" key="3">
    <source>
        <dbReference type="Google" id="ProtNLM"/>
    </source>
</evidence>
<evidence type="ECO:0000313" key="1">
    <source>
        <dbReference type="EMBL" id="QYO76030.1"/>
    </source>
</evidence>
<organism evidence="1 2">
    <name type="scientific">Devosia salina</name>
    <dbReference type="NCBI Taxonomy" id="2860336"/>
    <lineage>
        <taxon>Bacteria</taxon>
        <taxon>Pseudomonadati</taxon>
        <taxon>Pseudomonadota</taxon>
        <taxon>Alphaproteobacteria</taxon>
        <taxon>Hyphomicrobiales</taxon>
        <taxon>Devosiaceae</taxon>
        <taxon>Devosia</taxon>
    </lineage>
</organism>
<dbReference type="Gene3D" id="1.20.120.520">
    <property type="entry name" value="nmb1532 protein domain like"/>
    <property type="match status" value="1"/>
</dbReference>
<gene>
    <name evidence="1" type="ORF">K1X15_15575</name>
</gene>
<reference evidence="1 2" key="1">
    <citation type="submission" date="2021-08" db="EMBL/GenBank/DDBJ databases">
        <title>Devosia salina sp. nov., isolated from the South China Sea sediment.</title>
        <authorList>
            <person name="Zhou Z."/>
        </authorList>
    </citation>
    <scope>NUCLEOTIDE SEQUENCE [LARGE SCALE GENOMIC DNA]</scope>
    <source>
        <strain evidence="1 2">SCS-3</strain>
    </source>
</reference>
<sequence>MNGATQPRYDMYSAIHKGIRYAHCQQLMQLSSFDIENDAARDAVVASMRKHMVLCHGHLHHENEHIHTALEARSPGASEIAEEGHVEHEQSFAEIEHLIAALARADKGERAAAARALYRRFALFMAHDFEHMNEEETILQTALQHAFTDAELMEIEHRIVTSIPADEVPLSMVPMLSAMHPGDRRATLAGMKQGMPPEAFGGLMEGMVRPLVSHSEWTQLGDLRG</sequence>
<evidence type="ECO:0000313" key="2">
    <source>
        <dbReference type="Proteomes" id="UP000825799"/>
    </source>
</evidence>
<accession>A0ABX8WAN3</accession>